<dbReference type="EnsemblProtists" id="EOD10733">
    <property type="protein sequence ID" value="EOD10733"/>
    <property type="gene ID" value="EMIHUDRAFT_437840"/>
</dbReference>
<dbReference type="Gene3D" id="3.20.20.220">
    <property type="match status" value="1"/>
</dbReference>
<keyword evidence="6" id="KW-0560">Oxidoreductase</keyword>
<organism evidence="7 8">
    <name type="scientific">Emiliania huxleyi (strain CCMP1516)</name>
    <dbReference type="NCBI Taxonomy" id="280463"/>
    <lineage>
        <taxon>Eukaryota</taxon>
        <taxon>Haptista</taxon>
        <taxon>Haptophyta</taxon>
        <taxon>Prymnesiophyceae</taxon>
        <taxon>Isochrysidales</taxon>
        <taxon>Noelaerhabdaceae</taxon>
        <taxon>Emiliania</taxon>
    </lineage>
</organism>
<dbReference type="UniPathway" id="UPA00193"/>
<comment type="cofactor">
    <cofactor evidence="1">
        <name>FAD</name>
        <dbReference type="ChEBI" id="CHEBI:57692"/>
    </cofactor>
</comment>
<dbReference type="GO" id="GO:0009086">
    <property type="term" value="P:methionine biosynthetic process"/>
    <property type="evidence" value="ECO:0007669"/>
    <property type="project" value="TreeGrafter"/>
</dbReference>
<dbReference type="CDD" id="cd00537">
    <property type="entry name" value="MTHFR"/>
    <property type="match status" value="1"/>
</dbReference>
<keyword evidence="8" id="KW-1185">Reference proteome</keyword>
<comment type="similarity">
    <text evidence="3">Belongs to the methylenetetrahydrofolate reductase family.</text>
</comment>
<dbReference type="PANTHER" id="PTHR45754">
    <property type="entry name" value="METHYLENETETRAHYDROFOLATE REDUCTASE"/>
    <property type="match status" value="1"/>
</dbReference>
<dbReference type="RefSeq" id="XP_005763162.1">
    <property type="nucleotide sequence ID" value="XM_005763105.1"/>
</dbReference>
<dbReference type="eggNOG" id="KOG0564">
    <property type="taxonomic scope" value="Eukaryota"/>
</dbReference>
<evidence type="ECO:0000313" key="8">
    <source>
        <dbReference type="Proteomes" id="UP000013827"/>
    </source>
</evidence>
<reference evidence="7" key="2">
    <citation type="submission" date="2024-10" db="UniProtKB">
        <authorList>
            <consortium name="EnsemblProtists"/>
        </authorList>
    </citation>
    <scope>IDENTIFICATION</scope>
</reference>
<dbReference type="KEGG" id="ehx:EMIHUDRAFT_437840"/>
<dbReference type="GO" id="GO:0005829">
    <property type="term" value="C:cytosol"/>
    <property type="evidence" value="ECO:0007669"/>
    <property type="project" value="TreeGrafter"/>
</dbReference>
<dbReference type="SUPFAM" id="SSF51730">
    <property type="entry name" value="FAD-linked oxidoreductase"/>
    <property type="match status" value="1"/>
</dbReference>
<evidence type="ECO:0000313" key="7">
    <source>
        <dbReference type="EnsemblProtists" id="EOD10733"/>
    </source>
</evidence>
<dbReference type="Proteomes" id="UP000013827">
    <property type="component" value="Unassembled WGS sequence"/>
</dbReference>
<dbReference type="OMA" id="EMHPQAR"/>
<dbReference type="HOGENOM" id="CLU_025841_0_2_1"/>
<evidence type="ECO:0000256" key="5">
    <source>
        <dbReference type="ARBA" id="ARBA00022827"/>
    </source>
</evidence>
<dbReference type="STRING" id="2903.R1BLH4"/>
<evidence type="ECO:0008006" key="9">
    <source>
        <dbReference type="Google" id="ProtNLM"/>
    </source>
</evidence>
<name>A0A0D3IHJ8_EMIH1</name>
<dbReference type="InterPro" id="IPR003171">
    <property type="entry name" value="Mehydrof_redctse-like"/>
</dbReference>
<dbReference type="AlphaFoldDB" id="A0A0D3IHJ8"/>
<dbReference type="InterPro" id="IPR004621">
    <property type="entry name" value="Fadh2_euk"/>
</dbReference>
<accession>A0A0D3IHJ8</accession>
<reference evidence="8" key="1">
    <citation type="journal article" date="2013" name="Nature">
        <title>Pan genome of the phytoplankton Emiliania underpins its global distribution.</title>
        <authorList>
            <person name="Read B.A."/>
            <person name="Kegel J."/>
            <person name="Klute M.J."/>
            <person name="Kuo A."/>
            <person name="Lefebvre S.C."/>
            <person name="Maumus F."/>
            <person name="Mayer C."/>
            <person name="Miller J."/>
            <person name="Monier A."/>
            <person name="Salamov A."/>
            <person name="Young J."/>
            <person name="Aguilar M."/>
            <person name="Claverie J.M."/>
            <person name="Frickenhaus S."/>
            <person name="Gonzalez K."/>
            <person name="Herman E.K."/>
            <person name="Lin Y.C."/>
            <person name="Napier J."/>
            <person name="Ogata H."/>
            <person name="Sarno A.F."/>
            <person name="Shmutz J."/>
            <person name="Schroeder D."/>
            <person name="de Vargas C."/>
            <person name="Verret F."/>
            <person name="von Dassow P."/>
            <person name="Valentin K."/>
            <person name="Van de Peer Y."/>
            <person name="Wheeler G."/>
            <person name="Dacks J.B."/>
            <person name="Delwiche C.F."/>
            <person name="Dyhrman S.T."/>
            <person name="Glockner G."/>
            <person name="John U."/>
            <person name="Richards T."/>
            <person name="Worden A.Z."/>
            <person name="Zhang X."/>
            <person name="Grigoriev I.V."/>
            <person name="Allen A.E."/>
            <person name="Bidle K."/>
            <person name="Borodovsky M."/>
            <person name="Bowler C."/>
            <person name="Brownlee C."/>
            <person name="Cock J.M."/>
            <person name="Elias M."/>
            <person name="Gladyshev V.N."/>
            <person name="Groth M."/>
            <person name="Guda C."/>
            <person name="Hadaegh A."/>
            <person name="Iglesias-Rodriguez M.D."/>
            <person name="Jenkins J."/>
            <person name="Jones B.M."/>
            <person name="Lawson T."/>
            <person name="Leese F."/>
            <person name="Lindquist E."/>
            <person name="Lobanov A."/>
            <person name="Lomsadze A."/>
            <person name="Malik S.B."/>
            <person name="Marsh M.E."/>
            <person name="Mackinder L."/>
            <person name="Mock T."/>
            <person name="Mueller-Roeber B."/>
            <person name="Pagarete A."/>
            <person name="Parker M."/>
            <person name="Probert I."/>
            <person name="Quesneville H."/>
            <person name="Raines C."/>
            <person name="Rensing S.A."/>
            <person name="Riano-Pachon D.M."/>
            <person name="Richier S."/>
            <person name="Rokitta S."/>
            <person name="Shiraiwa Y."/>
            <person name="Soanes D.M."/>
            <person name="van der Giezen M."/>
            <person name="Wahlund T.M."/>
            <person name="Williams B."/>
            <person name="Wilson W."/>
            <person name="Wolfe G."/>
            <person name="Wurch L.L."/>
        </authorList>
    </citation>
    <scope>NUCLEOTIDE SEQUENCE</scope>
</reference>
<dbReference type="PANTHER" id="PTHR45754:SF3">
    <property type="entry name" value="METHYLENETETRAHYDROFOLATE REDUCTASE (NADPH)"/>
    <property type="match status" value="1"/>
</dbReference>
<dbReference type="GO" id="GO:0004489">
    <property type="term" value="F:methylenetetrahydrofolate reductase [NAD(P)H] activity"/>
    <property type="evidence" value="ECO:0007669"/>
    <property type="project" value="InterPro"/>
</dbReference>
<proteinExistence type="inferred from homology"/>
<keyword evidence="4" id="KW-0285">Flavoprotein</keyword>
<evidence type="ECO:0000256" key="3">
    <source>
        <dbReference type="ARBA" id="ARBA00006743"/>
    </source>
</evidence>
<dbReference type="GeneID" id="17256810"/>
<keyword evidence="5" id="KW-0274">FAD</keyword>
<evidence type="ECO:0000256" key="1">
    <source>
        <dbReference type="ARBA" id="ARBA00001974"/>
    </source>
</evidence>
<comment type="pathway">
    <text evidence="2">One-carbon metabolism; tetrahydrofolate interconversion.</text>
</comment>
<evidence type="ECO:0000256" key="2">
    <source>
        <dbReference type="ARBA" id="ARBA00004777"/>
    </source>
</evidence>
<sequence length="355" mass="39345">MSSTDTAGNPTDCRGQLPAVKNGKIIDMVNAWTAATDQPFISFEYFPPKTPEGVVKLHKVIDEMCKQKPLFVDFTWGAGGSSADLTLELSKTSQQKHNVMVNMHLTCTNQSKEVCDAGLAGAKEAGICNIVALRGDPPKGQDKWEVTEGGFACALDLVKYMRTNYGDYFSIQVAGYPEGHPDRITKVSEMSRPLSDREKMRLVDVDGEEFVCTDENYAIELDYLKQKCDAGGDVIITQLFYDFEVFKAWVQDLRDAGITAPIFPGIMPLNACGGFKRMTGFCKTRIPPAMAKRVAELSGDDKKAEFAEYGIDYLTDLCKQLVASKLVPGLHFYALNQSERTFQILKRLGYYAPTD</sequence>
<evidence type="ECO:0000256" key="6">
    <source>
        <dbReference type="ARBA" id="ARBA00023002"/>
    </source>
</evidence>
<dbReference type="GO" id="GO:0071949">
    <property type="term" value="F:FAD binding"/>
    <property type="evidence" value="ECO:0007669"/>
    <property type="project" value="TreeGrafter"/>
</dbReference>
<protein>
    <recommendedName>
        <fullName evidence="9">Methylenetetrahydrofolate reductase (NAD(P)H)</fullName>
    </recommendedName>
</protein>
<dbReference type="GO" id="GO:0035999">
    <property type="term" value="P:tetrahydrofolate interconversion"/>
    <property type="evidence" value="ECO:0007669"/>
    <property type="project" value="TreeGrafter"/>
</dbReference>
<dbReference type="PaxDb" id="2903-EOD10733"/>
<dbReference type="Pfam" id="PF02219">
    <property type="entry name" value="MTHFR"/>
    <property type="match status" value="1"/>
</dbReference>
<evidence type="ECO:0000256" key="4">
    <source>
        <dbReference type="ARBA" id="ARBA00022630"/>
    </source>
</evidence>
<dbReference type="InterPro" id="IPR029041">
    <property type="entry name" value="FAD-linked_oxidoreductase-like"/>
</dbReference>
<dbReference type="NCBIfam" id="TIGR00677">
    <property type="entry name" value="fadh2_euk"/>
    <property type="match status" value="1"/>
</dbReference>